<feature type="chain" id="PRO_5002674329" description="Secreted protein" evidence="1">
    <location>
        <begin position="22"/>
        <end position="195"/>
    </location>
</feature>
<dbReference type="AlphaFoldDB" id="A4TWR5"/>
<reference evidence="2" key="1">
    <citation type="journal article" date="2007" name="J. Bacteriol.">
        <title>Comparative genome analysis of four magnetotactic bacteria reveals a complex set of group-specific genes implicated in magnetosome biomineralization and function.</title>
        <authorList>
            <person name="Richter M."/>
            <person name="Kube M."/>
            <person name="Bazylinski D.A."/>
            <person name="Lombardot T."/>
            <person name="Gloeckner F.O."/>
            <person name="Reinhardt R."/>
            <person name="Schueler D."/>
        </authorList>
    </citation>
    <scope>NUCLEOTIDE SEQUENCE</scope>
    <source>
        <strain evidence="2">MSR-1</strain>
    </source>
</reference>
<name>A4TWR5_9PROT</name>
<gene>
    <name evidence="2" type="ORF">MGR_3737</name>
</gene>
<feature type="signal peptide" evidence="1">
    <location>
        <begin position="1"/>
        <end position="21"/>
    </location>
</feature>
<evidence type="ECO:0008006" key="3">
    <source>
        <dbReference type="Google" id="ProtNLM"/>
    </source>
</evidence>
<keyword evidence="1" id="KW-0732">Signal</keyword>
<accession>A4TWR5</accession>
<organism evidence="2">
    <name type="scientific">Magnetospirillum gryphiswaldense</name>
    <dbReference type="NCBI Taxonomy" id="55518"/>
    <lineage>
        <taxon>Bacteria</taxon>
        <taxon>Pseudomonadati</taxon>
        <taxon>Pseudomonadota</taxon>
        <taxon>Alphaproteobacteria</taxon>
        <taxon>Rhodospirillales</taxon>
        <taxon>Rhodospirillaceae</taxon>
        <taxon>Magnetospirillum</taxon>
    </lineage>
</organism>
<evidence type="ECO:0000256" key="1">
    <source>
        <dbReference type="SAM" id="SignalP"/>
    </source>
</evidence>
<proteinExistence type="predicted"/>
<dbReference type="EMBL" id="CU459003">
    <property type="protein sequence ID" value="CAM75072.1"/>
    <property type="molecule type" value="Genomic_DNA"/>
</dbReference>
<evidence type="ECO:0000313" key="2">
    <source>
        <dbReference type="EMBL" id="CAM75072.1"/>
    </source>
</evidence>
<protein>
    <recommendedName>
        <fullName evidence="3">Secreted protein</fullName>
    </recommendedName>
</protein>
<dbReference type="RefSeq" id="WP_199791992.1">
    <property type="nucleotide sequence ID" value="NZ_CP027527.1"/>
</dbReference>
<sequence>MTLFGLRLAVLVLMIPAAGFAADDVPARLDNARAAYQKGDIARAARDTEAALRQMQDRLGKMFAETLPAMGGRWKAEPVETDSLGEVGGGLSVSRAFTRDDSSLNVTLLLDSPEVASALAQLAATPGQPNVKKIKAAGEDALLRFDAATGTGEVTMVVAGRAVLEIQGDNINNSDALVEAANGWNISKIKTLLAN</sequence>